<gene>
    <name evidence="1" type="ORF">Cabys_2434</name>
    <name evidence="2" type="ORF">Calab_3501</name>
</gene>
<evidence type="ECO:0000313" key="4">
    <source>
        <dbReference type="Proteomes" id="UP000183868"/>
    </source>
</evidence>
<dbReference type="RefSeq" id="WP_006930585.1">
    <property type="nucleotide sequence ID" value="NZ_CM001402.1"/>
</dbReference>
<name>H1XXH6_CALAY</name>
<keyword evidence="3" id="KW-1185">Reference proteome</keyword>
<evidence type="ECO:0000313" key="2">
    <source>
        <dbReference type="EMBL" id="EHO43100.1"/>
    </source>
</evidence>
<dbReference type="AlphaFoldDB" id="H1XXH6"/>
<dbReference type="HOGENOM" id="CLU_914260_0_0_0"/>
<dbReference type="Proteomes" id="UP000183868">
    <property type="component" value="Chromosome"/>
</dbReference>
<organism evidence="2 3">
    <name type="scientific">Caldithrix abyssi DSM 13497</name>
    <dbReference type="NCBI Taxonomy" id="880073"/>
    <lineage>
        <taxon>Bacteria</taxon>
        <taxon>Pseudomonadati</taxon>
        <taxon>Calditrichota</taxon>
        <taxon>Calditrichia</taxon>
        <taxon>Calditrichales</taxon>
        <taxon>Calditrichaceae</taxon>
        <taxon>Caldithrix</taxon>
    </lineage>
</organism>
<dbReference type="KEGG" id="caby:Cabys_2434"/>
<reference evidence="1 4" key="2">
    <citation type="submission" date="2016-11" db="EMBL/GenBank/DDBJ databases">
        <title>Genomic analysis of Caldithrix abyssi and proposal of a novel bacterial phylum Caldithrichaeota.</title>
        <authorList>
            <person name="Kublanov I."/>
            <person name="Sigalova O."/>
            <person name="Gavrilov S."/>
            <person name="Lebedinsky A."/>
            <person name="Ivanova N."/>
            <person name="Daum C."/>
            <person name="Reddy T."/>
            <person name="Klenk H.P."/>
            <person name="Goker M."/>
            <person name="Reva O."/>
            <person name="Miroshnichenko M."/>
            <person name="Kyprides N."/>
            <person name="Woyke T."/>
            <person name="Gelfand M."/>
        </authorList>
    </citation>
    <scope>NUCLEOTIDE SEQUENCE [LARGE SCALE GENOMIC DNA]</scope>
    <source>
        <strain evidence="1 4">LF13</strain>
    </source>
</reference>
<reference evidence="2 3" key="1">
    <citation type="submission" date="2011-09" db="EMBL/GenBank/DDBJ databases">
        <title>The permanent draft genome of Caldithrix abyssi DSM 13497.</title>
        <authorList>
            <consortium name="US DOE Joint Genome Institute (JGI-PGF)"/>
            <person name="Lucas S."/>
            <person name="Han J."/>
            <person name="Lapidus A."/>
            <person name="Bruce D."/>
            <person name="Goodwin L."/>
            <person name="Pitluck S."/>
            <person name="Peters L."/>
            <person name="Kyrpides N."/>
            <person name="Mavromatis K."/>
            <person name="Ivanova N."/>
            <person name="Mikhailova N."/>
            <person name="Chertkov O."/>
            <person name="Detter J.C."/>
            <person name="Tapia R."/>
            <person name="Han C."/>
            <person name="Land M."/>
            <person name="Hauser L."/>
            <person name="Markowitz V."/>
            <person name="Cheng J.-F."/>
            <person name="Hugenholtz P."/>
            <person name="Woyke T."/>
            <person name="Wu D."/>
            <person name="Spring S."/>
            <person name="Brambilla E."/>
            <person name="Klenk H.-P."/>
            <person name="Eisen J.A."/>
        </authorList>
    </citation>
    <scope>NUCLEOTIDE SEQUENCE [LARGE SCALE GENOMIC DNA]</scope>
    <source>
        <strain evidence="2 3">DSM 13497</strain>
    </source>
</reference>
<proteinExistence type="predicted"/>
<evidence type="ECO:0000313" key="1">
    <source>
        <dbReference type="EMBL" id="APF19183.1"/>
    </source>
</evidence>
<accession>H1XXH6</accession>
<evidence type="ECO:0000313" key="3">
    <source>
        <dbReference type="Proteomes" id="UP000004671"/>
    </source>
</evidence>
<protein>
    <submittedName>
        <fullName evidence="2">Uncharacterized protein</fullName>
    </submittedName>
</protein>
<dbReference type="PaxDb" id="880073-Calab_3501"/>
<dbReference type="InParanoid" id="H1XXH6"/>
<dbReference type="EMBL" id="CP018099">
    <property type="protein sequence ID" value="APF19183.1"/>
    <property type="molecule type" value="Genomic_DNA"/>
</dbReference>
<sequence length="304" mass="35418">MENFDIKCLCQLRKNIEINEAVEKLSIIRQKCSALQKVLLPDDVWGILSQLSKSGVGKSRHLPLSLNALSQGSLYKITTPIHRYLLKGNELREDVSPNYIADLKENWLLKDNQFRQNEKRRHQRSKHYMGKLCELLCACWLESLGWKIVNLGALGGAYDIEAHSTIAKKYAIEVKYIGIEDEMFNSFSDGRARCYDENDIVKFVLCKSYNAAKQLKNYNWQRLIILVIDDIAWPRIKCSVFDEGVNGSYYKEYPKSEFFKEFKNKYPKIESKLIKSIDKVNDCWIIRMNGDFSLKKEYIIFNAL</sequence>
<dbReference type="Proteomes" id="UP000004671">
    <property type="component" value="Chromosome"/>
</dbReference>
<dbReference type="eggNOG" id="ENOG503490J">
    <property type="taxonomic scope" value="Bacteria"/>
</dbReference>
<dbReference type="EMBL" id="CM001402">
    <property type="protein sequence ID" value="EHO43100.1"/>
    <property type="molecule type" value="Genomic_DNA"/>
</dbReference>